<organism evidence="5 6">
    <name type="scientific">Sphingomonas caseinilyticus</name>
    <dbReference type="NCBI Taxonomy" id="2908205"/>
    <lineage>
        <taxon>Bacteria</taxon>
        <taxon>Pseudomonadati</taxon>
        <taxon>Pseudomonadota</taxon>
        <taxon>Alphaproteobacteria</taxon>
        <taxon>Sphingomonadales</taxon>
        <taxon>Sphingomonadaceae</taxon>
        <taxon>Sphingomonas</taxon>
    </lineage>
</organism>
<keyword evidence="6" id="KW-1185">Reference proteome</keyword>
<dbReference type="InterPro" id="IPR036890">
    <property type="entry name" value="HATPase_C_sf"/>
</dbReference>
<dbReference type="PANTHER" id="PTHR24421">
    <property type="entry name" value="NITRATE/NITRITE SENSOR PROTEIN NARX-RELATED"/>
    <property type="match status" value="1"/>
</dbReference>
<evidence type="ECO:0000256" key="2">
    <source>
        <dbReference type="ARBA" id="ARBA00022777"/>
    </source>
</evidence>
<name>A0ABT0RWV7_9SPHN</name>
<dbReference type="Proteomes" id="UP001203410">
    <property type="component" value="Unassembled WGS sequence"/>
</dbReference>
<dbReference type="SUPFAM" id="SSF55874">
    <property type="entry name" value="ATPase domain of HSP90 chaperone/DNA topoisomerase II/histidine kinase"/>
    <property type="match status" value="1"/>
</dbReference>
<gene>
    <name evidence="5" type="ORF">LZ496_11950</name>
</gene>
<evidence type="ECO:0000313" key="6">
    <source>
        <dbReference type="Proteomes" id="UP001203410"/>
    </source>
</evidence>
<evidence type="ECO:0000256" key="3">
    <source>
        <dbReference type="ARBA" id="ARBA00023012"/>
    </source>
</evidence>
<reference evidence="5 6" key="1">
    <citation type="submission" date="2022-05" db="EMBL/GenBank/DDBJ databases">
        <authorList>
            <person name="Jo J.-H."/>
            <person name="Im W.-T."/>
        </authorList>
    </citation>
    <scope>NUCLEOTIDE SEQUENCE [LARGE SCALE GENOMIC DNA]</scope>
    <source>
        <strain evidence="5 6">NSE70-1</strain>
    </source>
</reference>
<keyword evidence="1" id="KW-0808">Transferase</keyword>
<dbReference type="Pfam" id="PF02518">
    <property type="entry name" value="HATPase_c"/>
    <property type="match status" value="1"/>
</dbReference>
<keyword evidence="2 5" id="KW-0418">Kinase</keyword>
<dbReference type="Gene3D" id="1.20.5.1930">
    <property type="match status" value="1"/>
</dbReference>
<keyword evidence="3" id="KW-0902">Two-component regulatory system</keyword>
<dbReference type="RefSeq" id="WP_249904901.1">
    <property type="nucleotide sequence ID" value="NZ_JAMGBA010000002.1"/>
</dbReference>
<feature type="domain" description="Histidine kinase/HSP90-like ATPase" evidence="4">
    <location>
        <begin position="287"/>
        <end position="377"/>
    </location>
</feature>
<dbReference type="InterPro" id="IPR050482">
    <property type="entry name" value="Sensor_HK_TwoCompSys"/>
</dbReference>
<dbReference type="InterPro" id="IPR011712">
    <property type="entry name" value="Sig_transdc_His_kin_sub3_dim/P"/>
</dbReference>
<dbReference type="Gene3D" id="3.30.565.10">
    <property type="entry name" value="Histidine kinase-like ATPase, C-terminal domain"/>
    <property type="match status" value="1"/>
</dbReference>
<evidence type="ECO:0000256" key="1">
    <source>
        <dbReference type="ARBA" id="ARBA00022679"/>
    </source>
</evidence>
<dbReference type="EMBL" id="JAMGBA010000002">
    <property type="protein sequence ID" value="MCL6699493.1"/>
    <property type="molecule type" value="Genomic_DNA"/>
</dbReference>
<dbReference type="SMART" id="SM00387">
    <property type="entry name" value="HATPase_c"/>
    <property type="match status" value="1"/>
</dbReference>
<proteinExistence type="predicted"/>
<dbReference type="Pfam" id="PF07730">
    <property type="entry name" value="HisKA_3"/>
    <property type="match status" value="1"/>
</dbReference>
<sequence length="388" mass="42943">MKSLADNSSSVMASAARTADFAKRQTVVAASSGERLEKLPFISGFQQLIDALPEQIGLVDEHWVLIAVNQAWSKTAALYGYDALRPGTNYFEFCKERADEGHNAARPAVEGIKQIDAGLCDTCHYLYDGNDRWEGRTFQLTINRLQIEGRTFAIVTRSDVSELVKLRRLREGFAQSMIEGQAEERRRVARDVHDSTLQLLASLGLGLGRLKRTQKSKQTLDIVDELEHLLSETLREIRSISFLAHPPILEEVGLREALKALTAGFERRTGLTTSFRIDGTADGIWRPGEAAIYRIIQEALSNIYRHAHATKVDVGLFVRRSMAHVVVLDNGIGISPLVHHGVGLPGMRERLVDLGGRLAVKSHSPGTIIIASVPRFPPLRTVGDLALR</sequence>
<evidence type="ECO:0000259" key="4">
    <source>
        <dbReference type="SMART" id="SM00387"/>
    </source>
</evidence>
<comment type="caution">
    <text evidence="5">The sequence shown here is derived from an EMBL/GenBank/DDBJ whole genome shotgun (WGS) entry which is preliminary data.</text>
</comment>
<dbReference type="InterPro" id="IPR003594">
    <property type="entry name" value="HATPase_dom"/>
</dbReference>
<protein>
    <submittedName>
        <fullName evidence="5">Histidine kinase</fullName>
    </submittedName>
</protein>
<dbReference type="GO" id="GO:0016301">
    <property type="term" value="F:kinase activity"/>
    <property type="evidence" value="ECO:0007669"/>
    <property type="project" value="UniProtKB-KW"/>
</dbReference>
<evidence type="ECO:0000313" key="5">
    <source>
        <dbReference type="EMBL" id="MCL6699493.1"/>
    </source>
</evidence>
<accession>A0ABT0RWV7</accession>
<dbReference type="CDD" id="cd16917">
    <property type="entry name" value="HATPase_UhpB-NarQ-NarX-like"/>
    <property type="match status" value="1"/>
</dbReference>
<dbReference type="PANTHER" id="PTHR24421:SF58">
    <property type="entry name" value="SIGNAL TRANSDUCTION HISTIDINE-PROTEIN KINASE_PHOSPHATASE UHPB"/>
    <property type="match status" value="1"/>
</dbReference>